<name>C5M0J1_PERM5</name>
<feature type="domain" description="PIH1D1/2/3 CS-like" evidence="4">
    <location>
        <begin position="332"/>
        <end position="406"/>
    </location>
</feature>
<feature type="compositionally biased region" description="Basic and acidic residues" evidence="2">
    <location>
        <begin position="278"/>
        <end position="288"/>
    </location>
</feature>
<dbReference type="GeneID" id="9055193"/>
<feature type="region of interest" description="Disordered" evidence="2">
    <location>
        <begin position="234"/>
        <end position="296"/>
    </location>
</feature>
<proteinExistence type="inferred from homology"/>
<keyword evidence="6" id="KW-1185">Reference proteome</keyword>
<dbReference type="Pfam" id="PF08190">
    <property type="entry name" value="PIH1"/>
    <property type="match status" value="1"/>
</dbReference>
<evidence type="ECO:0000256" key="2">
    <source>
        <dbReference type="SAM" id="MobiDB-lite"/>
    </source>
</evidence>
<gene>
    <name evidence="5" type="ORF">Pmar_PMAR004032</name>
</gene>
<reference evidence="5 6" key="1">
    <citation type="submission" date="2008-07" db="EMBL/GenBank/DDBJ databases">
        <authorList>
            <person name="El-Sayed N."/>
            <person name="Caler E."/>
            <person name="Inman J."/>
            <person name="Amedeo P."/>
            <person name="Hass B."/>
            <person name="Wortman J."/>
        </authorList>
    </citation>
    <scope>NUCLEOTIDE SEQUENCE [LARGE SCALE GENOMIC DNA]</scope>
    <source>
        <strain evidence="6">ATCC 50983 / TXsc</strain>
    </source>
</reference>
<sequence length="659" mass="71195">MASMGHDPFDPEVMKELRKDITHEEVSQITRAMKRPEFQEHFKEYIDEISDPKNKKEYEQYLKQLEDAGEMPKGKVLLRCQPGICVKTSIRFPSGQAQKLFLNICYTDKLGDVQFKKQGAKAHEDPDATAQAPGYAVSLPYSASPPRPDKDKRDNLCMVSDVAVSQRTFVQAIQNEALLKLVVDTVSEAITTSCLKGGETVSRDFKVLQKMRCKGGTPMPMSVSEDMLLTTRLDRSSKNAANKADGMTPAELRKMQKRAKKDQKGKQPVAAASSSEAGDIKESGESSKDCAGGTDSSNGLVLQPKFKIVEVGQLRDLTSFMDSSAGHASAPSVHWTLPEKIRLEVELPGVKHSSDIDVDTAGVTGGVIVQTKRYYLDIALPYIVDSDNATARFDKKLHKLSIIYPVTNRRSRGDGTSDLAVAAPDESCIAVEGSSCPMQGEMESEGVSEVAGSDPESVDGRNNDDDEEVQGTVVESPVDIDSGDTRSEIEAFTVESVDNRSGIVELGFNTESQRSSETVKSDTDFMASDSFGGSRDGYYFGRGDQGLGYYRDQATKGGSELLELGTGESVALYDDGELPGGDGQNIGCELLKESEAAVLDVGSGEPSADAEPTAGVAVVEELGVEAPSTQQTNEDESDPTAALFGQSIRLESSLHWVLL</sequence>
<evidence type="ECO:0008006" key="7">
    <source>
        <dbReference type="Google" id="ProtNLM"/>
    </source>
</evidence>
<dbReference type="Proteomes" id="UP000007800">
    <property type="component" value="Unassembled WGS sequence"/>
</dbReference>
<feature type="domain" description="PIH1 N-terminal" evidence="3">
    <location>
        <begin position="49"/>
        <end position="223"/>
    </location>
</feature>
<feature type="region of interest" description="Disordered" evidence="2">
    <location>
        <begin position="508"/>
        <end position="537"/>
    </location>
</feature>
<protein>
    <recommendedName>
        <fullName evidence="7">Dynein assembly factor 2, axonemal homolog</fullName>
    </recommendedName>
</protein>
<evidence type="ECO:0000259" key="3">
    <source>
        <dbReference type="Pfam" id="PF08190"/>
    </source>
</evidence>
<evidence type="ECO:0000313" key="6">
    <source>
        <dbReference type="Proteomes" id="UP000007800"/>
    </source>
</evidence>
<dbReference type="InParanoid" id="C5M0J1"/>
<feature type="region of interest" description="Disordered" evidence="2">
    <location>
        <begin position="436"/>
        <end position="482"/>
    </location>
</feature>
<evidence type="ECO:0000259" key="4">
    <source>
        <dbReference type="Pfam" id="PF18201"/>
    </source>
</evidence>
<evidence type="ECO:0000313" key="5">
    <source>
        <dbReference type="EMBL" id="EEQ97526.1"/>
    </source>
</evidence>
<dbReference type="InterPro" id="IPR041442">
    <property type="entry name" value="PIH1D1/2/3_CS-like"/>
</dbReference>
<dbReference type="InterPro" id="IPR012981">
    <property type="entry name" value="PIH1_N"/>
</dbReference>
<dbReference type="OrthoDB" id="5135119at2759"/>
<accession>C5M0J1</accession>
<dbReference type="Pfam" id="PF18201">
    <property type="entry name" value="PIH1_CS"/>
    <property type="match status" value="1"/>
</dbReference>
<dbReference type="CDD" id="cd00298">
    <property type="entry name" value="ACD_sHsps_p23-like"/>
    <property type="match status" value="1"/>
</dbReference>
<comment type="similarity">
    <text evidence="1">Belongs to the PIH1 family.</text>
</comment>
<dbReference type="GO" id="GO:0005737">
    <property type="term" value="C:cytoplasm"/>
    <property type="evidence" value="ECO:0007669"/>
    <property type="project" value="TreeGrafter"/>
</dbReference>
<dbReference type="OMA" id="AKAHEDP"/>
<dbReference type="PANTHER" id="PTHR22997">
    <property type="entry name" value="PIH1 DOMAIN-CONTAINING PROTEIN 1"/>
    <property type="match status" value="1"/>
</dbReference>
<dbReference type="PANTHER" id="PTHR22997:SF10">
    <property type="entry name" value="CHROMOSOME UNDETERMINED SCAFFOLD_56, WHOLE GENOME SHOTGUN SEQUENCE"/>
    <property type="match status" value="1"/>
</dbReference>
<organism evidence="6">
    <name type="scientific">Perkinsus marinus (strain ATCC 50983 / TXsc)</name>
    <dbReference type="NCBI Taxonomy" id="423536"/>
    <lineage>
        <taxon>Eukaryota</taxon>
        <taxon>Sar</taxon>
        <taxon>Alveolata</taxon>
        <taxon>Perkinsozoa</taxon>
        <taxon>Perkinsea</taxon>
        <taxon>Perkinsida</taxon>
        <taxon>Perkinsidae</taxon>
        <taxon>Perkinsus</taxon>
    </lineage>
</organism>
<evidence type="ECO:0000256" key="1">
    <source>
        <dbReference type="ARBA" id="ARBA00008511"/>
    </source>
</evidence>
<dbReference type="InterPro" id="IPR050734">
    <property type="entry name" value="PIH1/Kintoun_subfamily"/>
</dbReference>
<dbReference type="EMBL" id="GG687104">
    <property type="protein sequence ID" value="EEQ97526.1"/>
    <property type="molecule type" value="Genomic_DNA"/>
</dbReference>
<dbReference type="AlphaFoldDB" id="C5M0J1"/>
<dbReference type="RefSeq" id="XP_002764809.1">
    <property type="nucleotide sequence ID" value="XM_002764763.1"/>
</dbReference>